<dbReference type="AlphaFoldDB" id="A0A6N9PYT1"/>
<evidence type="ECO:0000313" key="10">
    <source>
        <dbReference type="Proteomes" id="UP000448943"/>
    </source>
</evidence>
<keyword evidence="10" id="KW-1185">Reference proteome</keyword>
<dbReference type="GO" id="GO:0030001">
    <property type="term" value="P:metal ion transport"/>
    <property type="evidence" value="ECO:0007669"/>
    <property type="project" value="UniProtKB-ARBA"/>
</dbReference>
<dbReference type="InterPro" id="IPR003445">
    <property type="entry name" value="Cat_transpt"/>
</dbReference>
<evidence type="ECO:0000256" key="8">
    <source>
        <dbReference type="SAM" id="Phobius"/>
    </source>
</evidence>
<protein>
    <submittedName>
        <fullName evidence="9">TrkH family potassium uptake protein</fullName>
    </submittedName>
</protein>
<keyword evidence="5 8" id="KW-1133">Transmembrane helix</keyword>
<evidence type="ECO:0000256" key="7">
    <source>
        <dbReference type="ARBA" id="ARBA00023136"/>
    </source>
</evidence>
<feature type="transmembrane region" description="Helical" evidence="8">
    <location>
        <begin position="63"/>
        <end position="91"/>
    </location>
</feature>
<evidence type="ECO:0000256" key="1">
    <source>
        <dbReference type="ARBA" id="ARBA00004651"/>
    </source>
</evidence>
<proteinExistence type="predicted"/>
<evidence type="ECO:0000256" key="6">
    <source>
        <dbReference type="ARBA" id="ARBA00023065"/>
    </source>
</evidence>
<dbReference type="Pfam" id="PF02386">
    <property type="entry name" value="TrkH"/>
    <property type="match status" value="1"/>
</dbReference>
<comment type="subcellular location">
    <subcellularLocation>
        <location evidence="1">Cell membrane</location>
        <topology evidence="1">Multi-pass membrane protein</topology>
    </subcellularLocation>
</comment>
<evidence type="ECO:0000256" key="2">
    <source>
        <dbReference type="ARBA" id="ARBA00022448"/>
    </source>
</evidence>
<feature type="transmembrane region" description="Helical" evidence="8">
    <location>
        <begin position="403"/>
        <end position="423"/>
    </location>
</feature>
<keyword evidence="7 8" id="KW-0472">Membrane</keyword>
<keyword evidence="4 8" id="KW-0812">Transmembrane</keyword>
<name>A0A6N9PYT1_9BACL</name>
<gene>
    <name evidence="9" type="ORF">ERL59_03990</name>
</gene>
<organism evidence="9 10">
    <name type="scientific">Chengkuizengella marina</name>
    <dbReference type="NCBI Taxonomy" id="2507566"/>
    <lineage>
        <taxon>Bacteria</taxon>
        <taxon>Bacillati</taxon>
        <taxon>Bacillota</taxon>
        <taxon>Bacilli</taxon>
        <taxon>Bacillales</taxon>
        <taxon>Paenibacillaceae</taxon>
        <taxon>Chengkuizengella</taxon>
    </lineage>
</organism>
<dbReference type="PANTHER" id="PTHR32024">
    <property type="entry name" value="TRK SYSTEM POTASSIUM UPTAKE PROTEIN TRKG-RELATED"/>
    <property type="match status" value="1"/>
</dbReference>
<dbReference type="GO" id="GO:0008324">
    <property type="term" value="F:monoatomic cation transmembrane transporter activity"/>
    <property type="evidence" value="ECO:0007669"/>
    <property type="project" value="InterPro"/>
</dbReference>
<evidence type="ECO:0000256" key="4">
    <source>
        <dbReference type="ARBA" id="ARBA00022692"/>
    </source>
</evidence>
<feature type="transmembrane region" description="Helical" evidence="8">
    <location>
        <begin position="226"/>
        <end position="245"/>
    </location>
</feature>
<evidence type="ECO:0000256" key="5">
    <source>
        <dbReference type="ARBA" id="ARBA00022989"/>
    </source>
</evidence>
<comment type="caution">
    <text evidence="9">The sequence shown here is derived from an EMBL/GenBank/DDBJ whole genome shotgun (WGS) entry which is preliminary data.</text>
</comment>
<dbReference type="Proteomes" id="UP000448943">
    <property type="component" value="Unassembled WGS sequence"/>
</dbReference>
<keyword evidence="2" id="KW-0813">Transport</keyword>
<accession>A0A6N9PYT1</accession>
<feature type="transmembrane region" description="Helical" evidence="8">
    <location>
        <begin position="184"/>
        <end position="205"/>
    </location>
</feature>
<feature type="transmembrane region" description="Helical" evidence="8">
    <location>
        <begin position="346"/>
        <end position="366"/>
    </location>
</feature>
<dbReference type="OrthoDB" id="9810952at2"/>
<evidence type="ECO:0000313" key="9">
    <source>
        <dbReference type="EMBL" id="NBI28117.1"/>
    </source>
</evidence>
<feature type="transmembrane region" description="Helical" evidence="8">
    <location>
        <begin position="36"/>
        <end position="57"/>
    </location>
</feature>
<feature type="transmembrane region" description="Helical" evidence="8">
    <location>
        <begin position="112"/>
        <end position="141"/>
    </location>
</feature>
<sequence>MTPTQFIVTGYLISIIIATFLLLLPISLKDGVQLSFVDALFTATSGISVTGLTVVNVSETFSVFGTIVLLLMFQIGGIGIMALGTFLWMILGRNISLTYRKLIMIDQNQNRLSGLVQLIRLVLGLVLLFEAIGTLIFTIYFHFAGYYDSWLEAFYHGLFHSISAYTNAGFDIFGNSLTDFSHDYFVQIITIALIILGAIGFPVLIEIKEYFSRDNKNFRFSLYTKLTTSMFFLLLLVGAIGIWFVENELYYADKSWHEKIFFSLFNSVTVRSGGLSTMDVSEFDSATQMFLSVLMFIGASPSSVGGGIRTTTFTIVILALITYALGRSEIRIFRRSLKQDDVTKSFFIFTLASMTVVASIILLVSIESSHFSLMAIIFEITSAFGTCGLSMGITSELSTLGKFIIMVLMFTGRIGVLSMLYIFQVKKRKENFHYPKEDIIIG</sequence>
<dbReference type="GO" id="GO:0005886">
    <property type="term" value="C:plasma membrane"/>
    <property type="evidence" value="ECO:0007669"/>
    <property type="project" value="UniProtKB-SubCell"/>
</dbReference>
<feature type="transmembrane region" description="Helical" evidence="8">
    <location>
        <begin position="304"/>
        <end position="325"/>
    </location>
</feature>
<feature type="transmembrane region" description="Helical" evidence="8">
    <location>
        <begin position="372"/>
        <end position="391"/>
    </location>
</feature>
<feature type="transmembrane region" description="Helical" evidence="8">
    <location>
        <begin position="6"/>
        <end position="24"/>
    </location>
</feature>
<evidence type="ECO:0000256" key="3">
    <source>
        <dbReference type="ARBA" id="ARBA00022475"/>
    </source>
</evidence>
<dbReference type="EMBL" id="SIJB01000009">
    <property type="protein sequence ID" value="NBI28117.1"/>
    <property type="molecule type" value="Genomic_DNA"/>
</dbReference>
<reference evidence="9 10" key="1">
    <citation type="submission" date="2019-01" db="EMBL/GenBank/DDBJ databases">
        <title>Chengkuizengella sp. nov., isolated from deep-sea sediment of East Pacific Ocean.</title>
        <authorList>
            <person name="Yang J."/>
            <person name="Lai Q."/>
            <person name="Shao Z."/>
        </authorList>
    </citation>
    <scope>NUCLEOTIDE SEQUENCE [LARGE SCALE GENOMIC DNA]</scope>
    <source>
        <strain evidence="9 10">YPA3-1-1</strain>
    </source>
</reference>
<dbReference type="PANTHER" id="PTHR32024:SF4">
    <property type="entry name" value="KTR SYSTEM POTASSIUM UPTAKE PROTEIN D"/>
    <property type="match status" value="1"/>
</dbReference>
<keyword evidence="3" id="KW-1003">Cell membrane</keyword>
<keyword evidence="6" id="KW-0406">Ion transport</keyword>